<comment type="caution">
    <text evidence="1">The sequence shown here is derived from an EMBL/GenBank/DDBJ whole genome shotgun (WGS) entry which is preliminary data.</text>
</comment>
<protein>
    <submittedName>
        <fullName evidence="1">Uncharacterized protein</fullName>
    </submittedName>
</protein>
<evidence type="ECO:0000313" key="1">
    <source>
        <dbReference type="EMBL" id="KUM51059.1"/>
    </source>
</evidence>
<gene>
    <name evidence="1" type="ORF">ABT39_MTgene905</name>
</gene>
<organism evidence="1">
    <name type="scientific">Picea glauca</name>
    <name type="common">White spruce</name>
    <name type="synonym">Pinus glauca</name>
    <dbReference type="NCBI Taxonomy" id="3330"/>
    <lineage>
        <taxon>Eukaryota</taxon>
        <taxon>Viridiplantae</taxon>
        <taxon>Streptophyta</taxon>
        <taxon>Embryophyta</taxon>
        <taxon>Tracheophyta</taxon>
        <taxon>Spermatophyta</taxon>
        <taxon>Pinopsida</taxon>
        <taxon>Pinidae</taxon>
        <taxon>Conifers I</taxon>
        <taxon>Pinales</taxon>
        <taxon>Pinaceae</taxon>
        <taxon>Picea</taxon>
    </lineage>
</organism>
<reference evidence="1" key="1">
    <citation type="journal article" date="2015" name="Genome Biol. Evol.">
        <title>Organellar Genomes of White Spruce (Picea glauca): Assembly and Annotation.</title>
        <authorList>
            <person name="Jackman S.D."/>
            <person name="Warren R.L."/>
            <person name="Gibb E.A."/>
            <person name="Vandervalk B.P."/>
            <person name="Mohamadi H."/>
            <person name="Chu J."/>
            <person name="Raymond A."/>
            <person name="Pleasance S."/>
            <person name="Coope R."/>
            <person name="Wildung M.R."/>
            <person name="Ritland C.E."/>
            <person name="Bousquet J."/>
            <person name="Jones S.J."/>
            <person name="Bohlmann J."/>
            <person name="Birol I."/>
        </authorList>
    </citation>
    <scope>NUCLEOTIDE SEQUENCE [LARGE SCALE GENOMIC DNA]</scope>
    <source>
        <tissue evidence="1">Flushing bud</tissue>
    </source>
</reference>
<proteinExistence type="predicted"/>
<keyword evidence="1" id="KW-0496">Mitochondrion</keyword>
<dbReference type="EMBL" id="LKAM01000001">
    <property type="protein sequence ID" value="KUM51059.1"/>
    <property type="molecule type" value="Genomic_DNA"/>
</dbReference>
<accession>A0A101M508</accession>
<geneLocation type="mitochondrion" evidence="1"/>
<sequence length="145" mass="16860">MRAVNQFRRPTPIPVQDEAHQLVHGGAPQVEIPQEEEAGGLLARVREMSRQSIGRPVDMELESEIQTRIALEREFVAKAEALLTKQGIHIDDPEDVRRVCSFFYSDWDLWDLSELKRNLYDFSRPAAQSRIRTVFLDTFTRFPYD</sequence>
<name>A0A101M508_PICGL</name>
<dbReference type="AlphaFoldDB" id="A0A101M508"/>